<accession>A0A428W464</accession>
<evidence type="ECO:0000313" key="2">
    <source>
        <dbReference type="Proteomes" id="UP000286716"/>
    </source>
</evidence>
<comment type="caution">
    <text evidence="1">The sequence shown here is derived from an EMBL/GenBank/DDBJ whole genome shotgun (WGS) entry which is preliminary data.</text>
</comment>
<dbReference type="EMBL" id="QHHU01000064">
    <property type="protein sequence ID" value="RSM37856.1"/>
    <property type="molecule type" value="Genomic_DNA"/>
</dbReference>
<dbReference type="Proteomes" id="UP000286716">
    <property type="component" value="Unassembled WGS sequence"/>
</dbReference>
<gene>
    <name evidence="1" type="ORF">DMA12_35220</name>
</gene>
<keyword evidence="2" id="KW-1185">Reference proteome</keyword>
<proteinExistence type="predicted"/>
<evidence type="ECO:0000313" key="1">
    <source>
        <dbReference type="EMBL" id="RSM37856.1"/>
    </source>
</evidence>
<protein>
    <submittedName>
        <fullName evidence="1">Uncharacterized protein</fullName>
    </submittedName>
</protein>
<sequence>MVVFADCGRLDPGSPAEPMIRQADALLLIAGTHSDELAHLAARIHELGRVAARPSLVLAGQGHPTKEVEQELGIPVMARIPYDPTAAASLTGHAIPGRAHKGGLVRTAVEVARTLAAGGASIGTPGPAVGQHVPGVPPQRVSAYGVRIAPDLHEVGLPGEEVSP</sequence>
<reference evidence="1 2" key="1">
    <citation type="submission" date="2018-05" db="EMBL/GenBank/DDBJ databases">
        <title>Evolution of GPA BGCs.</title>
        <authorList>
            <person name="Waglechner N."/>
            <person name="Wright G.D."/>
        </authorList>
    </citation>
    <scope>NUCLEOTIDE SEQUENCE [LARGE SCALE GENOMIC DNA]</scope>
    <source>
        <strain evidence="1 2">DSM 5908</strain>
    </source>
</reference>
<name>A0A428W464_AMYBA</name>
<dbReference type="AlphaFoldDB" id="A0A428W464"/>
<organism evidence="1 2">
    <name type="scientific">Amycolatopsis balhimycina DSM 5908</name>
    <dbReference type="NCBI Taxonomy" id="1081091"/>
    <lineage>
        <taxon>Bacteria</taxon>
        <taxon>Bacillati</taxon>
        <taxon>Actinomycetota</taxon>
        <taxon>Actinomycetes</taxon>
        <taxon>Pseudonocardiales</taxon>
        <taxon>Pseudonocardiaceae</taxon>
        <taxon>Amycolatopsis</taxon>
    </lineage>
</organism>